<evidence type="ECO:0000256" key="3">
    <source>
        <dbReference type="SAM" id="MobiDB-lite"/>
    </source>
</evidence>
<dbReference type="AlphaFoldDB" id="A0A239HN24"/>
<evidence type="ECO:0000256" key="1">
    <source>
        <dbReference type="ARBA" id="ARBA00022596"/>
    </source>
</evidence>
<dbReference type="OrthoDB" id="9765625at2"/>
<keyword evidence="5" id="KW-1185">Reference proteome</keyword>
<dbReference type="Gene3D" id="3.30.70.1380">
    <property type="entry name" value="Transcriptional regulatory protein pf0864 domain like"/>
    <property type="match status" value="1"/>
</dbReference>
<feature type="compositionally biased region" description="Basic and acidic residues" evidence="3">
    <location>
        <begin position="68"/>
        <end position="77"/>
    </location>
</feature>
<dbReference type="GO" id="GO:0016829">
    <property type="term" value="F:lyase activity"/>
    <property type="evidence" value="ECO:0007669"/>
    <property type="project" value="UniProtKB-UniRule"/>
</dbReference>
<reference evidence="4 5" key="1">
    <citation type="submission" date="2017-06" db="EMBL/GenBank/DDBJ databases">
        <authorList>
            <person name="Kim H.J."/>
            <person name="Triplett B.A."/>
        </authorList>
    </citation>
    <scope>NUCLEOTIDE SEQUENCE [LARGE SCALE GENOMIC DNA]</scope>
    <source>
        <strain evidence="4 5">DSM 18704</strain>
    </source>
</reference>
<feature type="region of interest" description="Disordered" evidence="3">
    <location>
        <begin position="68"/>
        <end position="106"/>
    </location>
</feature>
<comment type="similarity">
    <text evidence="2">Belongs to the LarC family.</text>
</comment>
<dbReference type="Pfam" id="PF01969">
    <property type="entry name" value="Ni_insertion"/>
    <property type="match status" value="1"/>
</dbReference>
<keyword evidence="2" id="KW-0456">Lyase</keyword>
<protein>
    <recommendedName>
        <fullName evidence="2">Putative nickel insertion protein</fullName>
    </recommendedName>
</protein>
<dbReference type="NCBIfam" id="TIGR00299">
    <property type="entry name" value="nickel pincer cofactor biosynthesis protein LarC"/>
    <property type="match status" value="1"/>
</dbReference>
<organism evidence="4 5">
    <name type="scientific">Granulicella rosea</name>
    <dbReference type="NCBI Taxonomy" id="474952"/>
    <lineage>
        <taxon>Bacteria</taxon>
        <taxon>Pseudomonadati</taxon>
        <taxon>Acidobacteriota</taxon>
        <taxon>Terriglobia</taxon>
        <taxon>Terriglobales</taxon>
        <taxon>Acidobacteriaceae</taxon>
        <taxon>Granulicella</taxon>
    </lineage>
</organism>
<gene>
    <name evidence="4" type="ORF">SAMN05421770_102474</name>
</gene>
<dbReference type="Proteomes" id="UP000198356">
    <property type="component" value="Unassembled WGS sequence"/>
</dbReference>
<dbReference type="RefSeq" id="WP_089407952.1">
    <property type="nucleotide sequence ID" value="NZ_FZOU01000002.1"/>
</dbReference>
<proteinExistence type="inferred from homology"/>
<dbReference type="EMBL" id="FZOU01000002">
    <property type="protein sequence ID" value="SNS82740.1"/>
    <property type="molecule type" value="Genomic_DNA"/>
</dbReference>
<keyword evidence="1 2" id="KW-0533">Nickel</keyword>
<evidence type="ECO:0000313" key="5">
    <source>
        <dbReference type="Proteomes" id="UP000198356"/>
    </source>
</evidence>
<name>A0A239HN24_9BACT</name>
<dbReference type="InterPro" id="IPR002822">
    <property type="entry name" value="Ni_insertion"/>
</dbReference>
<dbReference type="HAMAP" id="MF_01074">
    <property type="entry name" value="LarC"/>
    <property type="match status" value="1"/>
</dbReference>
<dbReference type="PANTHER" id="PTHR36566">
    <property type="entry name" value="NICKEL INSERTION PROTEIN-RELATED"/>
    <property type="match status" value="1"/>
</dbReference>
<dbReference type="GO" id="GO:0016151">
    <property type="term" value="F:nickel cation binding"/>
    <property type="evidence" value="ECO:0007669"/>
    <property type="project" value="UniProtKB-UniRule"/>
</dbReference>
<evidence type="ECO:0000256" key="2">
    <source>
        <dbReference type="HAMAP-Rule" id="MF_01074"/>
    </source>
</evidence>
<evidence type="ECO:0000313" key="4">
    <source>
        <dbReference type="EMBL" id="SNS82740.1"/>
    </source>
</evidence>
<dbReference type="Gene3D" id="3.10.20.300">
    <property type="entry name" value="mk0293 like domain"/>
    <property type="match status" value="1"/>
</dbReference>
<dbReference type="PANTHER" id="PTHR36566:SF1">
    <property type="entry name" value="PYRIDINIUM-3,5-BISTHIOCARBOXYLIC ACID MONONUCLEOTIDE NICKEL INSERTION PROTEIN"/>
    <property type="match status" value="1"/>
</dbReference>
<sequence length="425" mass="44786">MRIAYLDCFAGISGDMMLGALLDAGVPPEVLHEAVAALNLGASLRIERVDRSGISAAKVDVFDGAEPAEKTVAEPRRSVAHSHPHQAGQPHAALETDGPEDHSHVHGRSLTEIRAMIQAARLAPEAKALAIRTFELLGSSEARIHNVPVDEIHFHEVGAVDAIVDIVAASAGICWLKIGAWHSSPLNVGGGMVKCAHGTFPVPAPATADLLRGAPTYSAHIQKELVTPTGAALLRALSPAFGPQPAMTVDRIGYGAGTRNPPGFPNVLRLSIGDTAEPAGLETVTVLEAALDDITGQLLAHVAERVLAEGALDVMLTPVIMKKGRPGSLLTVLCNPVDQDRFAQLLLRETTTLGLRIRQDRRAILDRAHVTVETPYGPIRVKVGSQAGEALNATPEFEDCRAAALAHNAPVKLVLQAATAAYANR</sequence>
<accession>A0A239HN24</accession>